<organism evidence="2">
    <name type="scientific">Anguilla anguilla</name>
    <name type="common">European freshwater eel</name>
    <name type="synonym">Muraena anguilla</name>
    <dbReference type="NCBI Taxonomy" id="7936"/>
    <lineage>
        <taxon>Eukaryota</taxon>
        <taxon>Metazoa</taxon>
        <taxon>Chordata</taxon>
        <taxon>Craniata</taxon>
        <taxon>Vertebrata</taxon>
        <taxon>Euteleostomi</taxon>
        <taxon>Actinopterygii</taxon>
        <taxon>Neopterygii</taxon>
        <taxon>Teleostei</taxon>
        <taxon>Anguilliformes</taxon>
        <taxon>Anguillidae</taxon>
        <taxon>Anguilla</taxon>
    </lineage>
</organism>
<dbReference type="AlphaFoldDB" id="A0A0E9PNV8"/>
<evidence type="ECO:0000313" key="2">
    <source>
        <dbReference type="EMBL" id="JAH06301.1"/>
    </source>
</evidence>
<protein>
    <submittedName>
        <fullName evidence="2">Uncharacterized protein</fullName>
    </submittedName>
</protein>
<accession>A0A0E9PNV8</accession>
<sequence>MCSFLIFSLFLSPSAPLRAAGSNGFHCYSALN</sequence>
<feature type="chain" id="PRO_5002430985" evidence="1">
    <location>
        <begin position="20"/>
        <end position="32"/>
    </location>
</feature>
<proteinExistence type="predicted"/>
<reference evidence="2" key="2">
    <citation type="journal article" date="2015" name="Fish Shellfish Immunol.">
        <title>Early steps in the European eel (Anguilla anguilla)-Vibrio vulnificus interaction in the gills: Role of the RtxA13 toxin.</title>
        <authorList>
            <person name="Callol A."/>
            <person name="Pajuelo D."/>
            <person name="Ebbesson L."/>
            <person name="Teles M."/>
            <person name="MacKenzie S."/>
            <person name="Amaro C."/>
        </authorList>
    </citation>
    <scope>NUCLEOTIDE SEQUENCE</scope>
</reference>
<dbReference type="EMBL" id="GBXM01102276">
    <property type="protein sequence ID" value="JAH06301.1"/>
    <property type="molecule type" value="Transcribed_RNA"/>
</dbReference>
<name>A0A0E9PNV8_ANGAN</name>
<keyword evidence="1" id="KW-0732">Signal</keyword>
<evidence type="ECO:0000256" key="1">
    <source>
        <dbReference type="SAM" id="SignalP"/>
    </source>
</evidence>
<feature type="signal peptide" evidence="1">
    <location>
        <begin position="1"/>
        <end position="19"/>
    </location>
</feature>
<reference evidence="2" key="1">
    <citation type="submission" date="2014-11" db="EMBL/GenBank/DDBJ databases">
        <authorList>
            <person name="Amaro Gonzalez C."/>
        </authorList>
    </citation>
    <scope>NUCLEOTIDE SEQUENCE</scope>
</reference>